<dbReference type="Gene3D" id="3.40.50.720">
    <property type="entry name" value="NAD(P)-binding Rossmann-like Domain"/>
    <property type="match status" value="1"/>
</dbReference>
<keyword evidence="5" id="KW-1185">Reference proteome</keyword>
<name>A0A1B8GQE0_9PEZI</name>
<dbReference type="InterPro" id="IPR036291">
    <property type="entry name" value="NAD(P)-bd_dom_sf"/>
</dbReference>
<evidence type="ECO:0000256" key="3">
    <source>
        <dbReference type="ARBA" id="ARBA00023002"/>
    </source>
</evidence>
<dbReference type="GeneID" id="28837074"/>
<evidence type="ECO:0000256" key="1">
    <source>
        <dbReference type="ARBA" id="ARBA00006484"/>
    </source>
</evidence>
<proteinExistence type="inferred from homology"/>
<organism evidence="4 5">
    <name type="scientific">Pseudogymnoascus verrucosus</name>
    <dbReference type="NCBI Taxonomy" id="342668"/>
    <lineage>
        <taxon>Eukaryota</taxon>
        <taxon>Fungi</taxon>
        <taxon>Dikarya</taxon>
        <taxon>Ascomycota</taxon>
        <taxon>Pezizomycotina</taxon>
        <taxon>Leotiomycetes</taxon>
        <taxon>Thelebolales</taxon>
        <taxon>Thelebolaceae</taxon>
        <taxon>Pseudogymnoascus</taxon>
    </lineage>
</organism>
<dbReference type="SUPFAM" id="SSF51735">
    <property type="entry name" value="NAD(P)-binding Rossmann-fold domains"/>
    <property type="match status" value="1"/>
</dbReference>
<dbReference type="AlphaFoldDB" id="A0A1B8GQE0"/>
<dbReference type="PRINTS" id="PR00080">
    <property type="entry name" value="SDRFAMILY"/>
</dbReference>
<reference evidence="5" key="2">
    <citation type="journal article" date="2018" name="Nat. Commun.">
        <title>Extreme sensitivity to ultraviolet light in the fungal pathogen causing white-nose syndrome of bats.</title>
        <authorList>
            <person name="Palmer J.M."/>
            <person name="Drees K.P."/>
            <person name="Foster J.T."/>
            <person name="Lindner D.L."/>
        </authorList>
    </citation>
    <scope>NUCLEOTIDE SEQUENCE [LARGE SCALE GENOMIC DNA]</scope>
    <source>
        <strain evidence="5">UAMH 10579</strain>
    </source>
</reference>
<dbReference type="CDD" id="cd05233">
    <property type="entry name" value="SDR_c"/>
    <property type="match status" value="1"/>
</dbReference>
<dbReference type="Proteomes" id="UP000091956">
    <property type="component" value="Unassembled WGS sequence"/>
</dbReference>
<protein>
    <submittedName>
        <fullName evidence="4">Uncharacterized protein</fullName>
    </submittedName>
</protein>
<dbReference type="PRINTS" id="PR00081">
    <property type="entry name" value="GDHRDH"/>
</dbReference>
<keyword evidence="2" id="KW-0521">NADP</keyword>
<dbReference type="STRING" id="342668.A0A1B8GQE0"/>
<dbReference type="OrthoDB" id="417891at2759"/>
<accession>A0A1B8GQE0</accession>
<comment type="similarity">
    <text evidence="1">Belongs to the short-chain dehydrogenases/reductases (SDR) family.</text>
</comment>
<dbReference type="PANTHER" id="PTHR43180">
    <property type="entry name" value="3-OXOACYL-(ACYL-CARRIER-PROTEIN) REDUCTASE (AFU_ORTHOLOGUE AFUA_6G11210)"/>
    <property type="match status" value="1"/>
</dbReference>
<dbReference type="InterPro" id="IPR002347">
    <property type="entry name" value="SDR_fam"/>
</dbReference>
<evidence type="ECO:0000313" key="5">
    <source>
        <dbReference type="Proteomes" id="UP000091956"/>
    </source>
</evidence>
<evidence type="ECO:0000313" key="4">
    <source>
        <dbReference type="EMBL" id="OBT98051.1"/>
    </source>
</evidence>
<dbReference type="RefSeq" id="XP_018131784.1">
    <property type="nucleotide sequence ID" value="XM_018273173.2"/>
</dbReference>
<dbReference type="EMBL" id="KV460218">
    <property type="protein sequence ID" value="OBT98051.1"/>
    <property type="molecule type" value="Genomic_DNA"/>
</dbReference>
<dbReference type="Pfam" id="PF13561">
    <property type="entry name" value="adh_short_C2"/>
    <property type="match status" value="1"/>
</dbReference>
<sequence>MTVTLDRDIATTAGRLAGKNAIVTGAAGGIGLETAIQMSKEGASVLLTDVAQPALERALLKVKEIVPDRSGKLEARVVDVSKESEVEAAVAHLDSWGGLDVIFNNAGIMHPKDGDADECSDAIWDLTQNINVKGVWYGSKHAVRSLRKHGKKKGSIINTASMVALVGAATPQLAYTASKGAVLALTRELAIVHAREGYRFNSLCPAPLNTPLLQDWLGDDQAKRLRREVHFPSGRFGEAIEQAYAVVFLASDESSFVNATDFVVDGGLTKAYVTPEGPATQGPKNLGSA</sequence>
<dbReference type="GO" id="GO:0016491">
    <property type="term" value="F:oxidoreductase activity"/>
    <property type="evidence" value="ECO:0007669"/>
    <property type="project" value="UniProtKB-KW"/>
</dbReference>
<dbReference type="PANTHER" id="PTHR43180:SF63">
    <property type="entry name" value="DEHYDROGENASE_REDUCTASE FAMILY PROTEIN, PUTATIVE (AFU_ORTHOLOGUE AFUA_6G03520)-RELATED"/>
    <property type="match status" value="1"/>
</dbReference>
<dbReference type="FunFam" id="3.40.50.720:FF:000084">
    <property type="entry name" value="Short-chain dehydrogenase reductase"/>
    <property type="match status" value="1"/>
</dbReference>
<evidence type="ECO:0000256" key="2">
    <source>
        <dbReference type="ARBA" id="ARBA00022857"/>
    </source>
</evidence>
<gene>
    <name evidence="4" type="ORF">VE01_03688</name>
</gene>
<keyword evidence="3" id="KW-0560">Oxidoreductase</keyword>
<dbReference type="GO" id="GO:0009688">
    <property type="term" value="P:abscisic acid biosynthetic process"/>
    <property type="evidence" value="ECO:0007669"/>
    <property type="project" value="UniProtKB-ARBA"/>
</dbReference>
<reference evidence="4 5" key="1">
    <citation type="submission" date="2016-03" db="EMBL/GenBank/DDBJ databases">
        <title>Comparative genomics of Pseudogymnoascus destructans, the fungus causing white-nose syndrome of bats.</title>
        <authorList>
            <person name="Palmer J.M."/>
            <person name="Drees K.P."/>
            <person name="Foster J.T."/>
            <person name="Lindner D.L."/>
        </authorList>
    </citation>
    <scope>NUCLEOTIDE SEQUENCE [LARGE SCALE GENOMIC DNA]</scope>
    <source>
        <strain evidence="4 5">UAMH 10579</strain>
    </source>
</reference>